<feature type="compositionally biased region" description="Acidic residues" evidence="1">
    <location>
        <begin position="119"/>
        <end position="130"/>
    </location>
</feature>
<proteinExistence type="predicted"/>
<feature type="compositionally biased region" description="Acidic residues" evidence="1">
    <location>
        <begin position="89"/>
        <end position="102"/>
    </location>
</feature>
<evidence type="ECO:0000313" key="3">
    <source>
        <dbReference type="Proteomes" id="UP000073492"/>
    </source>
</evidence>
<dbReference type="OrthoDB" id="3938057at2759"/>
<dbReference type="Proteomes" id="UP000073492">
    <property type="component" value="Unassembled WGS sequence"/>
</dbReference>
<name>A0A139HU50_9PEZI</name>
<feature type="region of interest" description="Disordered" evidence="1">
    <location>
        <begin position="50"/>
        <end position="130"/>
    </location>
</feature>
<gene>
    <name evidence="2" type="ORF">AC579_6052</name>
</gene>
<reference evidence="2 3" key="1">
    <citation type="submission" date="2015-07" db="EMBL/GenBank/DDBJ databases">
        <title>Comparative genomics of the Sigatoka disease complex on banana suggests a link between parallel evolutionary changes in Pseudocercospora fijiensis and Pseudocercospora eumusae and increased virulence on the banana host.</title>
        <authorList>
            <person name="Chang T.-C."/>
            <person name="Salvucci A."/>
            <person name="Crous P.W."/>
            <person name="Stergiopoulos I."/>
        </authorList>
    </citation>
    <scope>NUCLEOTIDE SEQUENCE [LARGE SCALE GENOMIC DNA]</scope>
    <source>
        <strain evidence="2 3">CBS 116634</strain>
    </source>
</reference>
<keyword evidence="3" id="KW-1185">Reference proteome</keyword>
<evidence type="ECO:0000313" key="2">
    <source>
        <dbReference type="EMBL" id="KXT06004.1"/>
    </source>
</evidence>
<feature type="compositionally biased region" description="Basic and acidic residues" evidence="1">
    <location>
        <begin position="58"/>
        <end position="71"/>
    </location>
</feature>
<dbReference type="AlphaFoldDB" id="A0A139HU50"/>
<evidence type="ECO:0000256" key="1">
    <source>
        <dbReference type="SAM" id="MobiDB-lite"/>
    </source>
</evidence>
<protein>
    <submittedName>
        <fullName evidence="2">Uncharacterized protein</fullName>
    </submittedName>
</protein>
<feature type="compositionally biased region" description="Basic and acidic residues" evidence="1">
    <location>
        <begin position="103"/>
        <end position="118"/>
    </location>
</feature>
<organism evidence="2 3">
    <name type="scientific">Pseudocercospora musae</name>
    <dbReference type="NCBI Taxonomy" id="113226"/>
    <lineage>
        <taxon>Eukaryota</taxon>
        <taxon>Fungi</taxon>
        <taxon>Dikarya</taxon>
        <taxon>Ascomycota</taxon>
        <taxon>Pezizomycotina</taxon>
        <taxon>Dothideomycetes</taxon>
        <taxon>Dothideomycetidae</taxon>
        <taxon>Mycosphaerellales</taxon>
        <taxon>Mycosphaerellaceae</taxon>
        <taxon>Pseudocercospora</taxon>
    </lineage>
</organism>
<sequence length="130" mass="14561">MSGKEEQTFGFETMAVVLYCVLESGVTLGDKHYQLMSALDGSRSANAFNHQFRKVKARAKELKQQHADKARGTGTGGKKRRIGKKEAGAEENGDDDEEEEEMKETPRKKAKTKVKEEKSEEEDDDGLDHL</sequence>
<accession>A0A139HU50</accession>
<dbReference type="EMBL" id="LFZO01000559">
    <property type="protein sequence ID" value="KXT06004.1"/>
    <property type="molecule type" value="Genomic_DNA"/>
</dbReference>
<comment type="caution">
    <text evidence="2">The sequence shown here is derived from an EMBL/GenBank/DDBJ whole genome shotgun (WGS) entry which is preliminary data.</text>
</comment>